<evidence type="ECO:0000256" key="3">
    <source>
        <dbReference type="ARBA" id="ARBA00022553"/>
    </source>
</evidence>
<feature type="transmembrane region" description="Helical" evidence="9">
    <location>
        <begin position="114"/>
        <end position="138"/>
    </location>
</feature>
<evidence type="ECO:0000256" key="6">
    <source>
        <dbReference type="ARBA" id="ARBA00022777"/>
    </source>
</evidence>
<evidence type="ECO:0000256" key="4">
    <source>
        <dbReference type="ARBA" id="ARBA00022679"/>
    </source>
</evidence>
<protein>
    <recommendedName>
        <fullName evidence="2">histidine kinase</fullName>
        <ecNumber evidence="2">2.7.13.3</ecNumber>
    </recommendedName>
</protein>
<feature type="transmembrane region" description="Helical" evidence="9">
    <location>
        <begin position="20"/>
        <end position="48"/>
    </location>
</feature>
<keyword evidence="7" id="KW-0067">ATP-binding</keyword>
<evidence type="ECO:0000256" key="9">
    <source>
        <dbReference type="SAM" id="Phobius"/>
    </source>
</evidence>
<evidence type="ECO:0000256" key="5">
    <source>
        <dbReference type="ARBA" id="ARBA00022741"/>
    </source>
</evidence>
<keyword evidence="6" id="KW-0418">Kinase</keyword>
<organism evidence="13 14">
    <name type="scientific">Microbacterium sufflavum</name>
    <dbReference type="NCBI Taxonomy" id="2851649"/>
    <lineage>
        <taxon>Bacteria</taxon>
        <taxon>Bacillati</taxon>
        <taxon>Actinomycetota</taxon>
        <taxon>Actinomycetes</taxon>
        <taxon>Micrococcales</taxon>
        <taxon>Microbacteriaceae</taxon>
        <taxon>Microbacterium</taxon>
    </lineage>
</organism>
<evidence type="ECO:0000259" key="11">
    <source>
        <dbReference type="Pfam" id="PF07730"/>
    </source>
</evidence>
<keyword evidence="8" id="KW-0902">Two-component regulatory system</keyword>
<feature type="transmembrane region" description="Helical" evidence="9">
    <location>
        <begin position="158"/>
        <end position="181"/>
    </location>
</feature>
<dbReference type="Proteomes" id="UP000831467">
    <property type="component" value="Chromosome"/>
</dbReference>
<keyword evidence="5" id="KW-0547">Nucleotide-binding</keyword>
<dbReference type="EC" id="2.7.13.3" evidence="2"/>
<accession>A0ABY4IDP9</accession>
<dbReference type="Pfam" id="PF02518">
    <property type="entry name" value="HATPase_c"/>
    <property type="match status" value="1"/>
</dbReference>
<dbReference type="Pfam" id="PF07730">
    <property type="entry name" value="HisKA_3"/>
    <property type="match status" value="1"/>
</dbReference>
<evidence type="ECO:0000256" key="7">
    <source>
        <dbReference type="ARBA" id="ARBA00022840"/>
    </source>
</evidence>
<evidence type="ECO:0000259" key="12">
    <source>
        <dbReference type="Pfam" id="PF13796"/>
    </source>
</evidence>
<dbReference type="RefSeq" id="WP_247982555.1">
    <property type="nucleotide sequence ID" value="NZ_CP078076.1"/>
</dbReference>
<keyword evidence="9" id="KW-0472">Membrane</keyword>
<dbReference type="EMBL" id="CP078076">
    <property type="protein sequence ID" value="UPL10694.1"/>
    <property type="molecule type" value="Genomic_DNA"/>
</dbReference>
<evidence type="ECO:0000259" key="10">
    <source>
        <dbReference type="Pfam" id="PF02518"/>
    </source>
</evidence>
<dbReference type="CDD" id="cd16917">
    <property type="entry name" value="HATPase_UhpB-NarQ-NarX-like"/>
    <property type="match status" value="1"/>
</dbReference>
<dbReference type="Gene3D" id="3.30.565.10">
    <property type="entry name" value="Histidine kinase-like ATPase, C-terminal domain"/>
    <property type="match status" value="1"/>
</dbReference>
<keyword evidence="14" id="KW-1185">Reference proteome</keyword>
<evidence type="ECO:0000256" key="2">
    <source>
        <dbReference type="ARBA" id="ARBA00012438"/>
    </source>
</evidence>
<comment type="catalytic activity">
    <reaction evidence="1">
        <text>ATP + protein L-histidine = ADP + protein N-phospho-L-histidine.</text>
        <dbReference type="EC" id="2.7.13.3"/>
    </reaction>
</comment>
<sequence length="410" mass="43845">MKDGWGRRWLRDAGYLGVELGASVVSLGLFCVILVLLPLMLITGGVLLMPQAVQVLHRWSDVNRRRIGRRRGEELPPLARTLPRGSTIDERLRFAFSRATARDALWLTVHAFPVMWLSLLTLALPVSAVNTLAVTWYWQFAPADDPVGSPYPVTSWELAWTMPLVALGYAIAAAFLVPAVARLVAFVSAKLLATPARSRLAARVDALTLSRAAALDAHAAELRRIERDLHDGAQNRLVNVVMMLGIAERAQETGGDVGEPLRRAQDAAADALAGLRRTVHDIYPPILDELGLEGALASLAGRSVVPCALETAGVGRVPAAVESASYFVVAEALTNVNKYAAATRATVRVEREGELLLIAVEDDGVGGAVERPGGGLAGIRRRIEAFEGTLDVTSPAGGPTVLRTELPCGS</sequence>
<evidence type="ECO:0000256" key="8">
    <source>
        <dbReference type="ARBA" id="ARBA00023012"/>
    </source>
</evidence>
<dbReference type="InterPro" id="IPR025828">
    <property type="entry name" value="Put_sensor_dom"/>
</dbReference>
<dbReference type="InterPro" id="IPR003594">
    <property type="entry name" value="HATPase_dom"/>
</dbReference>
<keyword evidence="9" id="KW-0812">Transmembrane</keyword>
<gene>
    <name evidence="13" type="ORF">KV394_06065</name>
</gene>
<keyword evidence="9" id="KW-1133">Transmembrane helix</keyword>
<evidence type="ECO:0000256" key="1">
    <source>
        <dbReference type="ARBA" id="ARBA00000085"/>
    </source>
</evidence>
<reference evidence="13 14" key="1">
    <citation type="submission" date="2021-06" db="EMBL/GenBank/DDBJ databases">
        <title>Genome-based taxonomic framework of Microbacterium strains isolated from marine environment, the description of four new species and reclassification of four preexisting species.</title>
        <authorList>
            <person name="Lee S.D."/>
            <person name="Kim S.-M."/>
            <person name="Byeon Y.-S."/>
            <person name="Yang H.L."/>
            <person name="Kim I.S."/>
        </authorList>
    </citation>
    <scope>NUCLEOTIDE SEQUENCE [LARGE SCALE GENOMIC DNA]</scope>
    <source>
        <strain evidence="13 14">SSW1-51</strain>
    </source>
</reference>
<dbReference type="Pfam" id="PF13796">
    <property type="entry name" value="Sensor"/>
    <property type="match status" value="1"/>
</dbReference>
<dbReference type="Gene3D" id="1.20.5.1930">
    <property type="match status" value="1"/>
</dbReference>
<evidence type="ECO:0000313" key="13">
    <source>
        <dbReference type="EMBL" id="UPL10694.1"/>
    </source>
</evidence>
<proteinExistence type="predicted"/>
<feature type="domain" description="Histidine kinase/HSP90-like ATPase" evidence="10">
    <location>
        <begin position="326"/>
        <end position="407"/>
    </location>
</feature>
<name>A0ABY4IDP9_9MICO</name>
<feature type="domain" description="Putative sensor" evidence="12">
    <location>
        <begin position="15"/>
        <end position="192"/>
    </location>
</feature>
<dbReference type="InterPro" id="IPR050482">
    <property type="entry name" value="Sensor_HK_TwoCompSys"/>
</dbReference>
<feature type="domain" description="Signal transduction histidine kinase subgroup 3 dimerisation and phosphoacceptor" evidence="11">
    <location>
        <begin position="221"/>
        <end position="285"/>
    </location>
</feature>
<evidence type="ECO:0000313" key="14">
    <source>
        <dbReference type="Proteomes" id="UP000831467"/>
    </source>
</evidence>
<dbReference type="PANTHER" id="PTHR24421">
    <property type="entry name" value="NITRATE/NITRITE SENSOR PROTEIN NARX-RELATED"/>
    <property type="match status" value="1"/>
</dbReference>
<dbReference type="InterPro" id="IPR036890">
    <property type="entry name" value="HATPase_C_sf"/>
</dbReference>
<dbReference type="SUPFAM" id="SSF55874">
    <property type="entry name" value="ATPase domain of HSP90 chaperone/DNA topoisomerase II/histidine kinase"/>
    <property type="match status" value="1"/>
</dbReference>
<dbReference type="InterPro" id="IPR011712">
    <property type="entry name" value="Sig_transdc_His_kin_sub3_dim/P"/>
</dbReference>
<dbReference type="PANTHER" id="PTHR24421:SF10">
    <property type="entry name" value="NITRATE_NITRITE SENSOR PROTEIN NARQ"/>
    <property type="match status" value="1"/>
</dbReference>
<keyword evidence="3" id="KW-0597">Phosphoprotein</keyword>
<keyword evidence="4" id="KW-0808">Transferase</keyword>